<dbReference type="Proteomes" id="UP000053558">
    <property type="component" value="Unassembled WGS sequence"/>
</dbReference>
<dbReference type="OMA" id="WRIRDAY"/>
<feature type="region of interest" description="Disordered" evidence="1">
    <location>
        <begin position="273"/>
        <end position="298"/>
    </location>
</feature>
<feature type="compositionally biased region" description="Polar residues" evidence="1">
    <location>
        <begin position="69"/>
        <end position="82"/>
    </location>
</feature>
<sequence>MLSSVAAGFRPLACSTPGRLVLIHVQTRTYAAQKSARPTASPKGNPHPPHPPSTPKTTSTTKPRPAKVTSATESAAKQKLNTNAKPAAASASGSAANAKPTKSKEQIGIERMEKTLRSEHLMNTTDFWGLRSPQVLDVEARMEYAPVWSSPSSLASNLGFNTSNAIKSAFSIYAIAQQNAFPGGVTVPSPFGVSKLFNPSNWRQFGPRGWNSENGWLSPLRQVALDLHSQMWTSYADNGIRELRYSTTVEAHAKLARTLKARDPAHIYAWQRHTTPDAPSTASSSDSPSDTPGVRPPSATILSVRATEGNHATSDPRLGNRLLVHALVKIESSQSLQIYNRRGILIGKSGLPSSSSSSASKNKNKNKNKESDVWTAGSANIFASVRPTQVMSGPADAKPVPVRVAEYWILEKVGWYDEGWRIRDAYGKTEESLQVKA</sequence>
<feature type="region of interest" description="Disordered" evidence="1">
    <location>
        <begin position="31"/>
        <end position="109"/>
    </location>
</feature>
<evidence type="ECO:0000313" key="3">
    <source>
        <dbReference type="Proteomes" id="UP000053558"/>
    </source>
</evidence>
<feature type="region of interest" description="Disordered" evidence="1">
    <location>
        <begin position="350"/>
        <end position="372"/>
    </location>
</feature>
<protein>
    <submittedName>
        <fullName evidence="2">Uncharacterized protein</fullName>
    </submittedName>
</protein>
<keyword evidence="3" id="KW-1185">Reference proteome</keyword>
<dbReference type="AlphaFoldDB" id="A0A5M3MH03"/>
<feature type="compositionally biased region" description="Low complexity" evidence="1">
    <location>
        <begin position="276"/>
        <end position="292"/>
    </location>
</feature>
<evidence type="ECO:0000256" key="1">
    <source>
        <dbReference type="SAM" id="MobiDB-lite"/>
    </source>
</evidence>
<proteinExistence type="predicted"/>
<gene>
    <name evidence="2" type="ORF">CONPUDRAFT_145715</name>
</gene>
<dbReference type="OrthoDB" id="19619at2759"/>
<feature type="compositionally biased region" description="Low complexity" evidence="1">
    <location>
        <begin position="83"/>
        <end position="100"/>
    </location>
</feature>
<comment type="caution">
    <text evidence="2">The sequence shown here is derived from an EMBL/GenBank/DDBJ whole genome shotgun (WGS) entry which is preliminary data.</text>
</comment>
<name>A0A5M3MH03_CONPW</name>
<dbReference type="Gene3D" id="3.10.450.240">
    <property type="match status" value="1"/>
</dbReference>
<evidence type="ECO:0000313" key="2">
    <source>
        <dbReference type="EMBL" id="EIW78509.1"/>
    </source>
</evidence>
<dbReference type="EMBL" id="JH711582">
    <property type="protein sequence ID" value="EIW78509.1"/>
    <property type="molecule type" value="Genomic_DNA"/>
</dbReference>
<reference evidence="3" key="1">
    <citation type="journal article" date="2012" name="Science">
        <title>The Paleozoic origin of enzymatic lignin decomposition reconstructed from 31 fungal genomes.</title>
        <authorList>
            <person name="Floudas D."/>
            <person name="Binder M."/>
            <person name="Riley R."/>
            <person name="Barry K."/>
            <person name="Blanchette R.A."/>
            <person name="Henrissat B."/>
            <person name="Martinez A.T."/>
            <person name="Otillar R."/>
            <person name="Spatafora J.W."/>
            <person name="Yadav J.S."/>
            <person name="Aerts A."/>
            <person name="Benoit I."/>
            <person name="Boyd A."/>
            <person name="Carlson A."/>
            <person name="Copeland A."/>
            <person name="Coutinho P.M."/>
            <person name="de Vries R.P."/>
            <person name="Ferreira P."/>
            <person name="Findley K."/>
            <person name="Foster B."/>
            <person name="Gaskell J."/>
            <person name="Glotzer D."/>
            <person name="Gorecki P."/>
            <person name="Heitman J."/>
            <person name="Hesse C."/>
            <person name="Hori C."/>
            <person name="Igarashi K."/>
            <person name="Jurgens J.A."/>
            <person name="Kallen N."/>
            <person name="Kersten P."/>
            <person name="Kohler A."/>
            <person name="Kuees U."/>
            <person name="Kumar T.K.A."/>
            <person name="Kuo A."/>
            <person name="LaButti K."/>
            <person name="Larrondo L.F."/>
            <person name="Lindquist E."/>
            <person name="Ling A."/>
            <person name="Lombard V."/>
            <person name="Lucas S."/>
            <person name="Lundell T."/>
            <person name="Martin R."/>
            <person name="McLaughlin D.J."/>
            <person name="Morgenstern I."/>
            <person name="Morin E."/>
            <person name="Murat C."/>
            <person name="Nagy L.G."/>
            <person name="Nolan M."/>
            <person name="Ohm R.A."/>
            <person name="Patyshakuliyeva A."/>
            <person name="Rokas A."/>
            <person name="Ruiz-Duenas F.J."/>
            <person name="Sabat G."/>
            <person name="Salamov A."/>
            <person name="Samejima M."/>
            <person name="Schmutz J."/>
            <person name="Slot J.C."/>
            <person name="St John F."/>
            <person name="Stenlid J."/>
            <person name="Sun H."/>
            <person name="Sun S."/>
            <person name="Syed K."/>
            <person name="Tsang A."/>
            <person name="Wiebenga A."/>
            <person name="Young D."/>
            <person name="Pisabarro A."/>
            <person name="Eastwood D.C."/>
            <person name="Martin F."/>
            <person name="Cullen D."/>
            <person name="Grigoriev I.V."/>
            <person name="Hibbett D.S."/>
        </authorList>
    </citation>
    <scope>NUCLEOTIDE SEQUENCE [LARGE SCALE GENOMIC DNA]</scope>
    <source>
        <strain evidence="3">RWD-64-598 SS2</strain>
    </source>
</reference>
<accession>A0A5M3MH03</accession>
<feature type="compositionally biased region" description="Pro residues" evidence="1">
    <location>
        <begin position="45"/>
        <end position="54"/>
    </location>
</feature>
<dbReference type="GeneID" id="19202098"/>
<dbReference type="RefSeq" id="XP_007771531.1">
    <property type="nucleotide sequence ID" value="XM_007773341.1"/>
</dbReference>
<dbReference type="KEGG" id="cput:CONPUDRAFT_145715"/>
<organism evidence="2 3">
    <name type="scientific">Coniophora puteana (strain RWD-64-598)</name>
    <name type="common">Brown rot fungus</name>
    <dbReference type="NCBI Taxonomy" id="741705"/>
    <lineage>
        <taxon>Eukaryota</taxon>
        <taxon>Fungi</taxon>
        <taxon>Dikarya</taxon>
        <taxon>Basidiomycota</taxon>
        <taxon>Agaricomycotina</taxon>
        <taxon>Agaricomycetes</taxon>
        <taxon>Agaricomycetidae</taxon>
        <taxon>Boletales</taxon>
        <taxon>Coniophorineae</taxon>
        <taxon>Coniophoraceae</taxon>
        <taxon>Coniophora</taxon>
    </lineage>
</organism>